<proteinExistence type="inferred from homology"/>
<evidence type="ECO:0000256" key="3">
    <source>
        <dbReference type="RuleBase" id="RU362118"/>
    </source>
</evidence>
<sequence>MHKYFERWGLEFSESDMTRYDALRGAFESARQEGRPIRAMYVEVLTNPLLKVSSVELVARVAHEFGAFVIIDNTFVTPLNQQPIDLGAGIVVHSDIMAGVVVTNAPNLDEKLYFALNRGGALAPQDANLLRRGLQTLALRLEHQTGEHPDHRVLAGRQPFVTHVNDPALSTSPYHELASRTLRGVGSVLSFELEDTVDPDDALRATA</sequence>
<keyword evidence="2 3" id="KW-0663">Pyridoxal phosphate</keyword>
<dbReference type="Proteomes" id="UP000243540">
    <property type="component" value="Unassembled WGS sequence"/>
</dbReference>
<dbReference type="AlphaFoldDB" id="A0A1Y2SZX5"/>
<organism evidence="4 5">
    <name type="scientific">Alloscardovia macacae</name>
    <dbReference type="NCBI Taxonomy" id="1160091"/>
    <lineage>
        <taxon>Bacteria</taxon>
        <taxon>Bacillati</taxon>
        <taxon>Actinomycetota</taxon>
        <taxon>Actinomycetes</taxon>
        <taxon>Bifidobacteriales</taxon>
        <taxon>Bifidobacteriaceae</taxon>
        <taxon>Alloscardovia</taxon>
    </lineage>
</organism>
<dbReference type="Gene3D" id="3.40.640.10">
    <property type="entry name" value="Type I PLP-dependent aspartate aminotransferase-like (Major domain)"/>
    <property type="match status" value="1"/>
</dbReference>
<evidence type="ECO:0000256" key="2">
    <source>
        <dbReference type="ARBA" id="ARBA00022898"/>
    </source>
</evidence>
<accession>A0A1Y2SZX5</accession>
<dbReference type="InterPro" id="IPR015422">
    <property type="entry name" value="PyrdxlP-dep_Trfase_small"/>
</dbReference>
<comment type="caution">
    <text evidence="4">The sequence shown here is derived from an EMBL/GenBank/DDBJ whole genome shotgun (WGS) entry which is preliminary data.</text>
</comment>
<protein>
    <recommendedName>
        <fullName evidence="6">Cystathionine beta-lyase</fullName>
    </recommendedName>
</protein>
<dbReference type="Pfam" id="PF01053">
    <property type="entry name" value="Cys_Met_Meta_PP"/>
    <property type="match status" value="1"/>
</dbReference>
<comment type="cofactor">
    <cofactor evidence="1 3">
        <name>pyridoxal 5'-phosphate</name>
        <dbReference type="ChEBI" id="CHEBI:597326"/>
    </cofactor>
</comment>
<dbReference type="SUPFAM" id="SSF53383">
    <property type="entry name" value="PLP-dependent transferases"/>
    <property type="match status" value="1"/>
</dbReference>
<evidence type="ECO:0008006" key="6">
    <source>
        <dbReference type="Google" id="ProtNLM"/>
    </source>
</evidence>
<dbReference type="InterPro" id="IPR000277">
    <property type="entry name" value="Cys/Met-Metab_PyrdxlP-dep_enz"/>
</dbReference>
<name>A0A1Y2SZX5_9BIFI</name>
<dbReference type="STRING" id="1160091.B9T39_01635"/>
<dbReference type="InterPro" id="IPR015421">
    <property type="entry name" value="PyrdxlP-dep_Trfase_major"/>
</dbReference>
<dbReference type="RefSeq" id="WP_086106094.1">
    <property type="nucleotide sequence ID" value="NZ_NEKB01000009.1"/>
</dbReference>
<dbReference type="GO" id="GO:0019346">
    <property type="term" value="P:transsulfuration"/>
    <property type="evidence" value="ECO:0007669"/>
    <property type="project" value="InterPro"/>
</dbReference>
<evidence type="ECO:0000256" key="1">
    <source>
        <dbReference type="ARBA" id="ARBA00001933"/>
    </source>
</evidence>
<dbReference type="GO" id="GO:0030170">
    <property type="term" value="F:pyridoxal phosphate binding"/>
    <property type="evidence" value="ECO:0007669"/>
    <property type="project" value="InterPro"/>
</dbReference>
<dbReference type="GO" id="GO:0005737">
    <property type="term" value="C:cytoplasm"/>
    <property type="evidence" value="ECO:0007669"/>
    <property type="project" value="TreeGrafter"/>
</dbReference>
<evidence type="ECO:0000313" key="5">
    <source>
        <dbReference type="Proteomes" id="UP000243540"/>
    </source>
</evidence>
<dbReference type="PANTHER" id="PTHR11808">
    <property type="entry name" value="TRANS-SULFURATION ENZYME FAMILY MEMBER"/>
    <property type="match status" value="1"/>
</dbReference>
<dbReference type="GO" id="GO:0016846">
    <property type="term" value="F:carbon-sulfur lyase activity"/>
    <property type="evidence" value="ECO:0007669"/>
    <property type="project" value="TreeGrafter"/>
</dbReference>
<dbReference type="Gene3D" id="3.90.1150.10">
    <property type="entry name" value="Aspartate Aminotransferase, domain 1"/>
    <property type="match status" value="1"/>
</dbReference>
<dbReference type="OrthoDB" id="9780685at2"/>
<comment type="similarity">
    <text evidence="3">Belongs to the trans-sulfuration enzymes family.</text>
</comment>
<dbReference type="EMBL" id="NEKC01000003">
    <property type="protein sequence ID" value="OTA29808.1"/>
    <property type="molecule type" value="Genomic_DNA"/>
</dbReference>
<dbReference type="InterPro" id="IPR015424">
    <property type="entry name" value="PyrdxlP-dep_Trfase"/>
</dbReference>
<gene>
    <name evidence="4" type="ORF">B9T39_01635</name>
</gene>
<evidence type="ECO:0000313" key="4">
    <source>
        <dbReference type="EMBL" id="OTA29808.1"/>
    </source>
</evidence>
<reference evidence="4 5" key="1">
    <citation type="submission" date="2017-04" db="EMBL/GenBank/DDBJ databases">
        <title>Draft genome sequences of Alloscardovia macacae UMA81211 and UMA81212 isolated from the feces of a rhesus macaque (Macaca mulatta).</title>
        <authorList>
            <person name="Albert K."/>
            <person name="Sela D.A."/>
        </authorList>
    </citation>
    <scope>NUCLEOTIDE SEQUENCE [LARGE SCALE GENOMIC DNA]</scope>
    <source>
        <strain evidence="4 5">UMA81212</strain>
    </source>
</reference>